<dbReference type="InterPro" id="IPR035069">
    <property type="entry name" value="TTHA1013/TTHA0281-like"/>
</dbReference>
<sequence>MSDFDGFTIQLLIDDDGDWIAHFVELPNISAGGDTPEQAISELRIAWRLVKESYTQHNQAIPVALKIAA</sequence>
<dbReference type="Gene3D" id="3.30.160.250">
    <property type="match status" value="1"/>
</dbReference>
<protein>
    <recommendedName>
        <fullName evidence="3">HicB family protein</fullName>
    </recommendedName>
</protein>
<organism evidence="1 2">
    <name type="scientific">Candidatus Contendobacter odensis Run_B_J11</name>
    <dbReference type="NCBI Taxonomy" id="1400861"/>
    <lineage>
        <taxon>Bacteria</taxon>
        <taxon>Pseudomonadati</taxon>
        <taxon>Pseudomonadota</taxon>
        <taxon>Gammaproteobacteria</taxon>
        <taxon>Candidatus Competibacteraceae</taxon>
        <taxon>Candidatus Contendibacter</taxon>
    </lineage>
</organism>
<dbReference type="OrthoDB" id="5297106at2"/>
<gene>
    <name evidence="1" type="ORF">BN874_2210004</name>
</gene>
<comment type="caution">
    <text evidence="1">The sequence shown here is derived from an EMBL/GenBank/DDBJ whole genome shotgun (WGS) entry which is preliminary data.</text>
</comment>
<dbReference type="EMBL" id="CBTK010000137">
    <property type="protein sequence ID" value="CDH45316.1"/>
    <property type="molecule type" value="Genomic_DNA"/>
</dbReference>
<dbReference type="Proteomes" id="UP000019184">
    <property type="component" value="Unassembled WGS sequence"/>
</dbReference>
<dbReference type="RefSeq" id="WP_034432911.1">
    <property type="nucleotide sequence ID" value="NZ_CBTK010000137.1"/>
</dbReference>
<dbReference type="AlphaFoldDB" id="A0A7U7GBE8"/>
<dbReference type="SUPFAM" id="SSF143100">
    <property type="entry name" value="TTHA1013/TTHA0281-like"/>
    <property type="match status" value="1"/>
</dbReference>
<proteinExistence type="predicted"/>
<evidence type="ECO:0008006" key="3">
    <source>
        <dbReference type="Google" id="ProtNLM"/>
    </source>
</evidence>
<reference evidence="1 2" key="1">
    <citation type="journal article" date="2014" name="ISME J.">
        <title>Candidatus Competibacter-lineage genomes retrieved from metagenomes reveal functional metabolic diversity.</title>
        <authorList>
            <person name="McIlroy S.J."/>
            <person name="Albertsen M."/>
            <person name="Andresen E.K."/>
            <person name="Saunders A.M."/>
            <person name="Kristiansen R."/>
            <person name="Stokholm-Bjerregaard M."/>
            <person name="Nielsen K.L."/>
            <person name="Nielsen P.H."/>
        </authorList>
    </citation>
    <scope>NUCLEOTIDE SEQUENCE [LARGE SCALE GENOMIC DNA]</scope>
    <source>
        <strain evidence="1 2">Run_B_J11</strain>
    </source>
</reference>
<name>A0A7U7GBE8_9GAMM</name>
<accession>A0A7U7GBE8</accession>
<evidence type="ECO:0000313" key="1">
    <source>
        <dbReference type="EMBL" id="CDH45316.1"/>
    </source>
</evidence>
<evidence type="ECO:0000313" key="2">
    <source>
        <dbReference type="Proteomes" id="UP000019184"/>
    </source>
</evidence>
<keyword evidence="2" id="KW-1185">Reference proteome</keyword>